<proteinExistence type="predicted"/>
<evidence type="ECO:0000313" key="2">
    <source>
        <dbReference type="EMBL" id="MFC5475263.1"/>
    </source>
</evidence>
<dbReference type="InterPro" id="IPR036059">
    <property type="entry name" value="TldD/PmbA_sf"/>
</dbReference>
<comment type="caution">
    <text evidence="2">The sequence shown here is derived from an EMBL/GenBank/DDBJ whole genome shotgun (WGS) entry which is preliminary data.</text>
</comment>
<organism evidence="2 3">
    <name type="scientific">Paraherbaspirillum soli</name>
    <dbReference type="NCBI Taxonomy" id="631222"/>
    <lineage>
        <taxon>Bacteria</taxon>
        <taxon>Pseudomonadati</taxon>
        <taxon>Pseudomonadota</taxon>
        <taxon>Betaproteobacteria</taxon>
        <taxon>Burkholderiales</taxon>
        <taxon>Oxalobacteraceae</taxon>
        <taxon>Paraherbaspirillum</taxon>
    </lineage>
</organism>
<name>A0ABW0MBI3_9BURK</name>
<dbReference type="PANTHER" id="PTHR43666">
    <property type="entry name" value="TLDD PROTEIN"/>
    <property type="match status" value="1"/>
</dbReference>
<dbReference type="Proteomes" id="UP001596045">
    <property type="component" value="Unassembled WGS sequence"/>
</dbReference>
<protein>
    <submittedName>
        <fullName evidence="2">Metallopeptidase TldD-related protein</fullName>
    </submittedName>
</protein>
<gene>
    <name evidence="2" type="ORF">ACFPM8_14985</name>
</gene>
<accession>A0ABW0MBI3</accession>
<dbReference type="InterPro" id="IPR045569">
    <property type="entry name" value="Metalloprtase-TldD/E_C"/>
</dbReference>
<dbReference type="EMBL" id="JBHSMT010000026">
    <property type="protein sequence ID" value="MFC5475263.1"/>
    <property type="molecule type" value="Genomic_DNA"/>
</dbReference>
<dbReference type="SUPFAM" id="SSF111283">
    <property type="entry name" value="Putative modulator of DNA gyrase, PmbA/TldD"/>
    <property type="match status" value="1"/>
</dbReference>
<dbReference type="PANTHER" id="PTHR43666:SF1">
    <property type="entry name" value="CONSERVED PROTEIN"/>
    <property type="match status" value="1"/>
</dbReference>
<keyword evidence="3" id="KW-1185">Reference proteome</keyword>
<reference evidence="3" key="1">
    <citation type="journal article" date="2019" name="Int. J. Syst. Evol. Microbiol.">
        <title>The Global Catalogue of Microorganisms (GCM) 10K type strain sequencing project: providing services to taxonomists for standard genome sequencing and annotation.</title>
        <authorList>
            <consortium name="The Broad Institute Genomics Platform"/>
            <consortium name="The Broad Institute Genome Sequencing Center for Infectious Disease"/>
            <person name="Wu L."/>
            <person name="Ma J."/>
        </authorList>
    </citation>
    <scope>NUCLEOTIDE SEQUENCE [LARGE SCALE GENOMIC DNA]</scope>
    <source>
        <strain evidence="3">JCM 17066</strain>
    </source>
</reference>
<sequence>MNNTQQYFYELAAFLNTRLQGNEQFTCWFSAEASDFVRFNRSVIRQPGHVHQMTLSLRLIDGLRHAETTLSLAGHLTQDSALCATQLSGLRSLLGDLPEDPYLLISQEVQSTEHIVPSQLPDSASIVDQILSAGRDCDLVGILAAGPVYRGFANSFGQRNWHQSANFNLDWSLYQNRDKAVKTSYAGLQWDAAAFADKFRNATEQLALLERTPITVKPGPYRAYLTPTALNEIIGMLNWDGLSEKALRTKQSSLRRMRDEQLPLHAAVNLSEDTANGIAPGFQSDGFIKPDQVKLIEHGQLVGSMISPRTALEYGIQTNGADGRESTAALALAAGDLPMARALAELDTGIYISNLWYLNFSDRANCRMTGMTRFASFWVENGEIQAPLNVMRFDDSLFRLLGDKLLGLTQERELLIDSESYGERRAGSTLLPGALVKDFSFVL</sequence>
<dbReference type="RefSeq" id="WP_378998391.1">
    <property type="nucleotide sequence ID" value="NZ_JBHSMT010000026.1"/>
</dbReference>
<evidence type="ECO:0000259" key="1">
    <source>
        <dbReference type="Pfam" id="PF19289"/>
    </source>
</evidence>
<evidence type="ECO:0000313" key="3">
    <source>
        <dbReference type="Proteomes" id="UP001596045"/>
    </source>
</evidence>
<dbReference type="Pfam" id="PF19289">
    <property type="entry name" value="PmbA_TldD_3rd"/>
    <property type="match status" value="1"/>
</dbReference>
<feature type="domain" description="Metalloprotease TldD/E C-terminal" evidence="1">
    <location>
        <begin position="219"/>
        <end position="441"/>
    </location>
</feature>